<dbReference type="PROSITE" id="PS00176">
    <property type="entry name" value="TOPO_IB_1"/>
    <property type="match status" value="1"/>
</dbReference>
<evidence type="ECO:0000256" key="5">
    <source>
        <dbReference type="ARBA" id="ARBA00023125"/>
    </source>
</evidence>
<dbReference type="InterPro" id="IPR014711">
    <property type="entry name" value="TopoI_cat_a-hlx-sub_euk"/>
</dbReference>
<dbReference type="Gene3D" id="2.170.11.10">
    <property type="entry name" value="DNA Topoisomerase I, domain 2"/>
    <property type="match status" value="1"/>
</dbReference>
<comment type="caution">
    <text evidence="13">The sequence shown here is derived from an EMBL/GenBank/DDBJ whole genome shotgun (WGS) entry which is preliminary data.</text>
</comment>
<evidence type="ECO:0000313" key="13">
    <source>
        <dbReference type="EMBL" id="KAB1215328.1"/>
    </source>
</evidence>
<dbReference type="AlphaFoldDB" id="A0A6A1VUW4"/>
<feature type="compositionally biased region" description="Polar residues" evidence="11">
    <location>
        <begin position="102"/>
        <end position="115"/>
    </location>
</feature>
<dbReference type="SMART" id="SM00435">
    <property type="entry name" value="TOPEUc"/>
    <property type="match status" value="1"/>
</dbReference>
<dbReference type="InterPro" id="IPR018521">
    <property type="entry name" value="TopoIB_AS"/>
</dbReference>
<evidence type="ECO:0000313" key="14">
    <source>
        <dbReference type="Proteomes" id="UP000516437"/>
    </source>
</evidence>
<keyword evidence="10" id="KW-0175">Coiled coil</keyword>
<keyword evidence="4 8" id="KW-0799">Topoisomerase</keyword>
<accession>A0A6A1VUW4</accession>
<feature type="compositionally biased region" description="Basic and acidic residues" evidence="11">
    <location>
        <begin position="39"/>
        <end position="51"/>
    </location>
</feature>
<feature type="compositionally biased region" description="Polar residues" evidence="11">
    <location>
        <begin position="253"/>
        <end position="262"/>
    </location>
</feature>
<dbReference type="OrthoDB" id="47179at2759"/>
<dbReference type="InterPro" id="IPR001631">
    <property type="entry name" value="TopoI"/>
</dbReference>
<dbReference type="InterPro" id="IPR025834">
    <property type="entry name" value="TopoI_C_dom"/>
</dbReference>
<feature type="active site" description="O-(3'-phospho-DNA)-tyrosine intermediate" evidence="8">
    <location>
        <position position="826"/>
    </location>
</feature>
<dbReference type="FunFam" id="1.10.10.41:FF:000001">
    <property type="entry name" value="DNA topoisomerase I"/>
    <property type="match status" value="1"/>
</dbReference>
<dbReference type="PRINTS" id="PR00416">
    <property type="entry name" value="EUTPISMRASEI"/>
</dbReference>
<sequence length="867" mass="97659">MAVETFGKSVYDDDFDEEDGPAIFKRSKPTARQNPLNPEVKKPSSQRHEGQSGRPVSDIPSSNGQNSSSQKGKMVTSSRASPVKSSAATPKASTSSIKASPEKSSIVNLKASNSLEGHAKHSSEQNRSTSVKEEKKYSVESNDSEDSEDDKPLSARLKGNSNYTQKGLSKPVPMTSLSPMSKTAVKKSPEESDDEVPLSSRFPMRSNVVTSSSKPYDSDQKKPLASKIQQNGSTSRDKQQKSSLVTNKRPLDNANSSGQSSVKKTKLSDISAPMKIKQVSVKVDPKADDDDHIPIAQRMKKTPMSDNKSSAKQKSVKVVSSSFKKTTKSSKKVLKNSKYIKSTKMIPSSGDGQKKWTTLVHSGVIFPPPYQRHGVKMLYNGKPVDLTPDQEEVATMFAVMKDTDYMQKDKFKENFWNDWRKLLGKNHVIQSLEKCDFTPIYDWYQQEKEKKKQMTTEEKKALKEEKLKQEEKYMWAIVDGVKEKVGNFRVEPPGLFRGRGEHPKMGKLKNRIRPSDITINIGKDAPMPECPIPGESWKEVRHDNTVTWLAFWNDPINPKEFKYVFLAASSTLKGQSDKEKYEKARMLKDYIQNIRTAYTKNFTSKDVMKRQIAVATYLIDKLALRAGNEKDDDEADTVGCCTLKVENVKAVAPNTLEFNFLGKDSIRYENKVEVELPVYKAIIQFQAGKRGSDDLFDELDTSKLNAHLKELMPGLTAKVFRTYNASITLDEMLNRGTKDGDVAEKIVVYQHANKEGLLKELKTDLDRARKGKPPLKNSDGKRRNLSPEAIEKKIAQTNAKIEKMERDMKTKEDLKTVALGTSKINYLDPRITVAWCKRHEVPIEKIFNKSLLAKFAWAMDVDPDFRF</sequence>
<dbReference type="PANTHER" id="PTHR10290">
    <property type="entry name" value="DNA TOPOISOMERASE I"/>
    <property type="match status" value="1"/>
</dbReference>
<comment type="similarity">
    <text evidence="3 8 9">Belongs to the type IB topoisomerase family.</text>
</comment>
<name>A0A6A1VUW4_9ROSI</name>
<evidence type="ECO:0000256" key="4">
    <source>
        <dbReference type="ARBA" id="ARBA00023029"/>
    </source>
</evidence>
<evidence type="ECO:0000256" key="6">
    <source>
        <dbReference type="ARBA" id="ARBA00023235"/>
    </source>
</evidence>
<feature type="region of interest" description="Disordered" evidence="11">
    <location>
        <begin position="1"/>
        <end position="275"/>
    </location>
</feature>
<dbReference type="GO" id="GO:0006265">
    <property type="term" value="P:DNA topological change"/>
    <property type="evidence" value="ECO:0007669"/>
    <property type="project" value="UniProtKB-UniRule"/>
</dbReference>
<comment type="function">
    <text evidence="9">Releases the supercoiling and torsional tension of DNA introduced during the DNA replication and transcription by transiently cleaving and rejoining one strand of the DNA duplex. Introduces a single-strand break via transesterification at the specific target site 5'-[CT]CCTTp site in duplex DNA. The scissile phosphodiester is attacked by the catalytic tyrosine of the enzyme, resulting in the formation of a DNA-(3'-phosphotyrosyl)-enzyme intermediate and the expulsion of a 5'-OH DNA strand. The free DNA strand then undergoes passage around the unbroken strand thus removing DNA supercoils. Finally, in the religation step, the DNA 5'-OH attacks the covalent intermediate to expel the active-site tyrosine and restore the DNA phosphodiester backbone.</text>
</comment>
<dbReference type="CDD" id="cd00659">
    <property type="entry name" value="Topo_IB_C"/>
    <property type="match status" value="1"/>
</dbReference>
<dbReference type="InterPro" id="IPR036202">
    <property type="entry name" value="TopoI_DNA-bd_euk_N_sf"/>
</dbReference>
<evidence type="ECO:0000256" key="8">
    <source>
        <dbReference type="PROSITE-ProRule" id="PRU01382"/>
    </source>
</evidence>
<dbReference type="InterPro" id="IPR013500">
    <property type="entry name" value="TopoI_cat_euk"/>
</dbReference>
<evidence type="ECO:0000256" key="2">
    <source>
        <dbReference type="ARBA" id="ARBA00004123"/>
    </source>
</evidence>
<reference evidence="13 14" key="1">
    <citation type="journal article" date="2019" name="Plant Biotechnol. J.">
        <title>The red bayberry genome and genetic basis of sex determination.</title>
        <authorList>
            <person name="Jia H.M."/>
            <person name="Jia H.J."/>
            <person name="Cai Q.L."/>
            <person name="Wang Y."/>
            <person name="Zhao H.B."/>
            <person name="Yang W.F."/>
            <person name="Wang G.Y."/>
            <person name="Li Y.H."/>
            <person name="Zhan D.L."/>
            <person name="Shen Y.T."/>
            <person name="Niu Q.F."/>
            <person name="Chang L."/>
            <person name="Qiu J."/>
            <person name="Zhao L."/>
            <person name="Xie H.B."/>
            <person name="Fu W.Y."/>
            <person name="Jin J."/>
            <person name="Li X.W."/>
            <person name="Jiao Y."/>
            <person name="Zhou C.C."/>
            <person name="Tu T."/>
            <person name="Chai C.Y."/>
            <person name="Gao J.L."/>
            <person name="Fan L.J."/>
            <person name="van de Weg E."/>
            <person name="Wang J.Y."/>
            <person name="Gao Z.S."/>
        </authorList>
    </citation>
    <scope>NUCLEOTIDE SEQUENCE [LARGE SCALE GENOMIC DNA]</scope>
    <source>
        <tissue evidence="13">Leaves</tissue>
    </source>
</reference>
<dbReference type="Pfam" id="PF01028">
    <property type="entry name" value="Topoisom_I"/>
    <property type="match status" value="1"/>
</dbReference>
<dbReference type="InterPro" id="IPR008336">
    <property type="entry name" value="TopoI_DNA-bd_euk"/>
</dbReference>
<dbReference type="Pfam" id="PF02919">
    <property type="entry name" value="Topoisom_I_N"/>
    <property type="match status" value="1"/>
</dbReference>
<evidence type="ECO:0000256" key="3">
    <source>
        <dbReference type="ARBA" id="ARBA00006645"/>
    </source>
</evidence>
<dbReference type="EC" id="5.6.2.1" evidence="9"/>
<dbReference type="InterPro" id="IPR011010">
    <property type="entry name" value="DNA_brk_join_enz"/>
</dbReference>
<feature type="compositionally biased region" description="Low complexity" evidence="11">
    <location>
        <begin position="61"/>
        <end position="73"/>
    </location>
</feature>
<dbReference type="EMBL" id="RXIC02000022">
    <property type="protein sequence ID" value="KAB1215328.1"/>
    <property type="molecule type" value="Genomic_DNA"/>
</dbReference>
<evidence type="ECO:0000256" key="11">
    <source>
        <dbReference type="SAM" id="MobiDB-lite"/>
    </source>
</evidence>
<organism evidence="13 14">
    <name type="scientific">Morella rubra</name>
    <name type="common">Chinese bayberry</name>
    <dbReference type="NCBI Taxonomy" id="262757"/>
    <lineage>
        <taxon>Eukaryota</taxon>
        <taxon>Viridiplantae</taxon>
        <taxon>Streptophyta</taxon>
        <taxon>Embryophyta</taxon>
        <taxon>Tracheophyta</taxon>
        <taxon>Spermatophyta</taxon>
        <taxon>Magnoliopsida</taxon>
        <taxon>eudicotyledons</taxon>
        <taxon>Gunneridae</taxon>
        <taxon>Pentapetalae</taxon>
        <taxon>rosids</taxon>
        <taxon>fabids</taxon>
        <taxon>Fagales</taxon>
        <taxon>Myricaceae</taxon>
        <taxon>Morella</taxon>
    </lineage>
</organism>
<evidence type="ECO:0000256" key="1">
    <source>
        <dbReference type="ARBA" id="ARBA00000213"/>
    </source>
</evidence>
<proteinExistence type="inferred from homology"/>
<dbReference type="Pfam" id="PF14370">
    <property type="entry name" value="Topo_C_assoc"/>
    <property type="match status" value="1"/>
</dbReference>
<dbReference type="Gene3D" id="3.90.15.10">
    <property type="entry name" value="Topoisomerase I, Chain A, domain 3"/>
    <property type="match status" value="1"/>
</dbReference>
<dbReference type="GO" id="GO:0007059">
    <property type="term" value="P:chromosome segregation"/>
    <property type="evidence" value="ECO:0007669"/>
    <property type="project" value="TreeGrafter"/>
</dbReference>
<dbReference type="GO" id="GO:0003677">
    <property type="term" value="F:DNA binding"/>
    <property type="evidence" value="ECO:0007669"/>
    <property type="project" value="UniProtKB-UniRule"/>
</dbReference>
<dbReference type="InterPro" id="IPR013034">
    <property type="entry name" value="DNA_topo_DNA_db_N_dom1"/>
</dbReference>
<dbReference type="GO" id="GO:0005730">
    <property type="term" value="C:nucleolus"/>
    <property type="evidence" value="ECO:0007669"/>
    <property type="project" value="TreeGrafter"/>
</dbReference>
<gene>
    <name evidence="13" type="ORF">CJ030_MR4G026740</name>
</gene>
<dbReference type="InterPro" id="IPR013030">
    <property type="entry name" value="DNA_topo_DNA_db_N_dom2"/>
</dbReference>
<keyword evidence="14" id="KW-1185">Reference proteome</keyword>
<dbReference type="Proteomes" id="UP000516437">
    <property type="component" value="Chromosome 4"/>
</dbReference>
<dbReference type="Gene3D" id="1.10.10.41">
    <property type="entry name" value="Yeast DNA topoisomerase - domain 1"/>
    <property type="match status" value="1"/>
</dbReference>
<dbReference type="GO" id="GO:0005694">
    <property type="term" value="C:chromosome"/>
    <property type="evidence" value="ECO:0007669"/>
    <property type="project" value="InterPro"/>
</dbReference>
<dbReference type="PROSITE" id="PS52038">
    <property type="entry name" value="TOPO_IB_2"/>
    <property type="match status" value="1"/>
</dbReference>
<dbReference type="CDD" id="cd00660">
    <property type="entry name" value="Topoisomer_IB_N"/>
    <property type="match status" value="1"/>
</dbReference>
<keyword evidence="7" id="KW-0539">Nucleus</keyword>
<evidence type="ECO:0000256" key="9">
    <source>
        <dbReference type="RuleBase" id="RU365101"/>
    </source>
</evidence>
<dbReference type="SUPFAM" id="SSF56349">
    <property type="entry name" value="DNA breaking-rejoining enzymes"/>
    <property type="match status" value="1"/>
</dbReference>
<dbReference type="FunFam" id="1.10.132.10:FF:000012">
    <property type="match status" value="1"/>
</dbReference>
<dbReference type="GO" id="GO:0003917">
    <property type="term" value="F:DNA topoisomerase type I (single strand cut, ATP-independent) activity"/>
    <property type="evidence" value="ECO:0007669"/>
    <property type="project" value="UniProtKB-UniRule"/>
</dbReference>
<comment type="subcellular location">
    <subcellularLocation>
        <location evidence="2">Nucleus</location>
    </subcellularLocation>
</comment>
<dbReference type="FunFam" id="2.170.11.10:FF:000001">
    <property type="entry name" value="DNA topoisomerase I"/>
    <property type="match status" value="1"/>
</dbReference>
<dbReference type="InterPro" id="IPR014727">
    <property type="entry name" value="TopoI_cat_a/b-sub_euk"/>
</dbReference>
<dbReference type="InterPro" id="IPR051062">
    <property type="entry name" value="Topoisomerase_IB"/>
</dbReference>
<feature type="domain" description="DNA topoisomerase I eukaryotic-type" evidence="12">
    <location>
        <begin position="495"/>
        <end position="840"/>
    </location>
</feature>
<keyword evidence="6 8" id="KW-0413">Isomerase</keyword>
<feature type="compositionally biased region" description="Low complexity" evidence="11">
    <location>
        <begin position="80"/>
        <end position="99"/>
    </location>
</feature>
<dbReference type="InterPro" id="IPR013499">
    <property type="entry name" value="TopoI_euk"/>
</dbReference>
<dbReference type="FunFam" id="3.90.15.10:FF:000003">
    <property type="entry name" value="DNA topoisomerase I"/>
    <property type="match status" value="1"/>
</dbReference>
<protein>
    <recommendedName>
        <fullName evidence="9">DNA topoisomerase I</fullName>
        <ecNumber evidence="9">5.6.2.1</ecNumber>
    </recommendedName>
    <alternativeName>
        <fullName evidence="9">DNA topoisomerase 1</fullName>
    </alternativeName>
</protein>
<dbReference type="PANTHER" id="PTHR10290:SF23">
    <property type="entry name" value="DNA TOPOISOMERASE 1 BETA"/>
    <property type="match status" value="1"/>
</dbReference>
<keyword evidence="5 8" id="KW-0238">DNA-binding</keyword>
<evidence type="ECO:0000259" key="12">
    <source>
        <dbReference type="SMART" id="SM00435"/>
    </source>
</evidence>
<dbReference type="Gene3D" id="1.10.132.10">
    <property type="match status" value="1"/>
</dbReference>
<feature type="coiled-coil region" evidence="10">
    <location>
        <begin position="444"/>
        <end position="472"/>
    </location>
</feature>
<feature type="compositionally biased region" description="Basic and acidic residues" evidence="11">
    <location>
        <begin position="117"/>
        <end position="138"/>
    </location>
</feature>
<feature type="region of interest" description="Disordered" evidence="11">
    <location>
        <begin position="768"/>
        <end position="787"/>
    </location>
</feature>
<evidence type="ECO:0000256" key="10">
    <source>
        <dbReference type="SAM" id="Coils"/>
    </source>
</evidence>
<evidence type="ECO:0000256" key="7">
    <source>
        <dbReference type="ARBA" id="ARBA00023242"/>
    </source>
</evidence>
<dbReference type="GO" id="GO:0006260">
    <property type="term" value="P:DNA replication"/>
    <property type="evidence" value="ECO:0007669"/>
    <property type="project" value="TreeGrafter"/>
</dbReference>
<dbReference type="SUPFAM" id="SSF56741">
    <property type="entry name" value="Eukaryotic DNA topoisomerase I, N-terminal DNA-binding fragment"/>
    <property type="match status" value="1"/>
</dbReference>
<comment type="catalytic activity">
    <reaction evidence="1 8 9">
        <text>ATP-independent breakage of single-stranded DNA, followed by passage and rejoining.</text>
        <dbReference type="EC" id="5.6.2.1"/>
    </reaction>
</comment>